<evidence type="ECO:0000256" key="3">
    <source>
        <dbReference type="ARBA" id="ARBA00022475"/>
    </source>
</evidence>
<keyword evidence="4 11" id="KW-0812">Transmembrane</keyword>
<keyword evidence="6" id="KW-0297">G-protein coupled receptor</keyword>
<keyword evidence="10" id="KW-0807">Transducer</keyword>
<reference evidence="14" key="1">
    <citation type="submission" date="2013-09" db="EMBL/GenBank/DDBJ databases">
        <title>The Genome Sequence of Anopheles culicifacies species A.</title>
        <authorList>
            <consortium name="The Broad Institute Genomics Platform"/>
            <person name="Neafsey D.E."/>
            <person name="Besansky N."/>
            <person name="Howell P."/>
            <person name="Walton C."/>
            <person name="Young S.K."/>
            <person name="Zeng Q."/>
            <person name="Gargeya S."/>
            <person name="Fitzgerald M."/>
            <person name="Haas B."/>
            <person name="Abouelleil A."/>
            <person name="Allen A.W."/>
            <person name="Alvarado L."/>
            <person name="Arachchi H.M."/>
            <person name="Berlin A.M."/>
            <person name="Chapman S.B."/>
            <person name="Gainer-Dewar J."/>
            <person name="Goldberg J."/>
            <person name="Griggs A."/>
            <person name="Gujja S."/>
            <person name="Hansen M."/>
            <person name="Howarth C."/>
            <person name="Imamovic A."/>
            <person name="Ireland A."/>
            <person name="Larimer J."/>
            <person name="McCowan C."/>
            <person name="Murphy C."/>
            <person name="Pearson M."/>
            <person name="Poon T.W."/>
            <person name="Priest M."/>
            <person name="Roberts A."/>
            <person name="Saif S."/>
            <person name="Shea T."/>
            <person name="Sisk P."/>
            <person name="Sykes S."/>
            <person name="Wortman J."/>
            <person name="Nusbaum C."/>
            <person name="Birren B."/>
        </authorList>
    </citation>
    <scope>NUCLEOTIDE SEQUENCE [LARGE SCALE GENOMIC DNA]</scope>
    <source>
        <strain evidence="14">A-37</strain>
    </source>
</reference>
<dbReference type="GO" id="GO:0071880">
    <property type="term" value="P:adenylate cyclase-activating adrenergic receptor signaling pathway"/>
    <property type="evidence" value="ECO:0007669"/>
    <property type="project" value="TreeGrafter"/>
</dbReference>
<keyword evidence="14" id="KW-1185">Reference proteome</keyword>
<dbReference type="GO" id="GO:0043410">
    <property type="term" value="P:positive regulation of MAPK cascade"/>
    <property type="evidence" value="ECO:0007669"/>
    <property type="project" value="TreeGrafter"/>
</dbReference>
<accession>A0A182LSP2</accession>
<keyword evidence="7 11" id="KW-0472">Membrane</keyword>
<organism evidence="13 14">
    <name type="scientific">Anopheles culicifacies</name>
    <dbReference type="NCBI Taxonomy" id="139723"/>
    <lineage>
        <taxon>Eukaryota</taxon>
        <taxon>Metazoa</taxon>
        <taxon>Ecdysozoa</taxon>
        <taxon>Arthropoda</taxon>
        <taxon>Hexapoda</taxon>
        <taxon>Insecta</taxon>
        <taxon>Pterygota</taxon>
        <taxon>Neoptera</taxon>
        <taxon>Endopterygota</taxon>
        <taxon>Diptera</taxon>
        <taxon>Nematocera</taxon>
        <taxon>Culicoidea</taxon>
        <taxon>Culicidae</taxon>
        <taxon>Anophelinae</taxon>
        <taxon>Anopheles</taxon>
        <taxon>culicifacies species complex</taxon>
    </lineage>
</organism>
<sequence length="168" mass="18108">MAINGTTITTSASVILNYTAALSTTHQELFVNLQLNDASHGTVFDGDRHRTNGTIGCSRACLSWKKLVLVALFCLLIVITVVGNTLVILSVLTTRRLRTVTNCFVMSLAVADWLVGIFVMPPAVIVFVVDDTDAHTASYRDGLTDPGTGAFQVPTVRIVQARIMLNAD</sequence>
<evidence type="ECO:0000256" key="7">
    <source>
        <dbReference type="ARBA" id="ARBA00023136"/>
    </source>
</evidence>
<evidence type="ECO:0000256" key="10">
    <source>
        <dbReference type="ARBA" id="ARBA00023224"/>
    </source>
</evidence>
<dbReference type="EnsemblMetazoa" id="ACUA000963-RA">
    <property type="protein sequence ID" value="ACUA000963-PA"/>
    <property type="gene ID" value="ACUA000963"/>
</dbReference>
<keyword evidence="9" id="KW-0675">Receptor</keyword>
<evidence type="ECO:0000256" key="9">
    <source>
        <dbReference type="ARBA" id="ARBA00023170"/>
    </source>
</evidence>
<keyword evidence="8" id="KW-1015">Disulfide bond</keyword>
<dbReference type="Proteomes" id="UP000075883">
    <property type="component" value="Unassembled WGS sequence"/>
</dbReference>
<feature type="transmembrane region" description="Helical" evidence="11">
    <location>
        <begin position="104"/>
        <end position="129"/>
    </location>
</feature>
<dbReference type="SUPFAM" id="SSF81321">
    <property type="entry name" value="Family A G protein-coupled receptor-like"/>
    <property type="match status" value="1"/>
</dbReference>
<dbReference type="Gene3D" id="1.20.1070.10">
    <property type="entry name" value="Rhodopsin 7-helix transmembrane proteins"/>
    <property type="match status" value="1"/>
</dbReference>
<dbReference type="GO" id="GO:0005886">
    <property type="term" value="C:plasma membrane"/>
    <property type="evidence" value="ECO:0007669"/>
    <property type="project" value="UniProtKB-SubCell"/>
</dbReference>
<evidence type="ECO:0000313" key="14">
    <source>
        <dbReference type="Proteomes" id="UP000075883"/>
    </source>
</evidence>
<comment type="subcellular location">
    <subcellularLocation>
        <location evidence="1">Cell membrane</location>
        <topology evidence="1">Multi-pass membrane protein</topology>
    </subcellularLocation>
</comment>
<dbReference type="PROSITE" id="PS50262">
    <property type="entry name" value="G_PROTEIN_RECEP_F1_2"/>
    <property type="match status" value="1"/>
</dbReference>
<feature type="transmembrane region" description="Helical" evidence="11">
    <location>
        <begin position="68"/>
        <end position="92"/>
    </location>
</feature>
<evidence type="ECO:0000313" key="13">
    <source>
        <dbReference type="EnsemblMetazoa" id="ACUA000963-PA"/>
    </source>
</evidence>
<dbReference type="VEuPathDB" id="VectorBase:ACUA000963"/>
<dbReference type="AlphaFoldDB" id="A0A182LSP2"/>
<dbReference type="PANTHER" id="PTHR24248">
    <property type="entry name" value="ADRENERGIC RECEPTOR-RELATED G-PROTEIN COUPLED RECEPTOR"/>
    <property type="match status" value="1"/>
</dbReference>
<evidence type="ECO:0000259" key="12">
    <source>
        <dbReference type="PROSITE" id="PS50262"/>
    </source>
</evidence>
<evidence type="ECO:0000256" key="1">
    <source>
        <dbReference type="ARBA" id="ARBA00004651"/>
    </source>
</evidence>
<dbReference type="GO" id="GO:0004993">
    <property type="term" value="F:G protein-coupled serotonin receptor activity"/>
    <property type="evidence" value="ECO:0007669"/>
    <property type="project" value="UniProtKB-ARBA"/>
</dbReference>
<evidence type="ECO:0000256" key="4">
    <source>
        <dbReference type="ARBA" id="ARBA00022692"/>
    </source>
</evidence>
<evidence type="ECO:0000256" key="8">
    <source>
        <dbReference type="ARBA" id="ARBA00023157"/>
    </source>
</evidence>
<dbReference type="PANTHER" id="PTHR24248:SF199">
    <property type="entry name" value="IP13425P-RELATED"/>
    <property type="match status" value="1"/>
</dbReference>
<keyword evidence="5 11" id="KW-1133">Transmembrane helix</keyword>
<dbReference type="InterPro" id="IPR017452">
    <property type="entry name" value="GPCR_Rhodpsn_7TM"/>
</dbReference>
<keyword evidence="3" id="KW-1003">Cell membrane</keyword>
<reference evidence="13" key="2">
    <citation type="submission" date="2020-05" db="UniProtKB">
        <authorList>
            <consortium name="EnsemblMetazoa"/>
        </authorList>
    </citation>
    <scope>IDENTIFICATION</scope>
    <source>
        <strain evidence="13">A-37</strain>
    </source>
</reference>
<dbReference type="STRING" id="139723.A0A182LSP2"/>
<proteinExistence type="inferred from homology"/>
<evidence type="ECO:0000256" key="2">
    <source>
        <dbReference type="ARBA" id="ARBA00010663"/>
    </source>
</evidence>
<evidence type="ECO:0000256" key="5">
    <source>
        <dbReference type="ARBA" id="ARBA00022989"/>
    </source>
</evidence>
<dbReference type="Pfam" id="PF00001">
    <property type="entry name" value="7tm_1"/>
    <property type="match status" value="1"/>
</dbReference>
<protein>
    <recommendedName>
        <fullName evidence="12">G-protein coupled receptors family 1 profile domain-containing protein</fullName>
    </recommendedName>
</protein>
<dbReference type="InterPro" id="IPR000276">
    <property type="entry name" value="GPCR_Rhodpsn"/>
</dbReference>
<evidence type="ECO:0000256" key="6">
    <source>
        <dbReference type="ARBA" id="ARBA00023040"/>
    </source>
</evidence>
<comment type="similarity">
    <text evidence="2">Belongs to the G-protein coupled receptor 1 family.</text>
</comment>
<name>A0A182LSP2_9DIPT</name>
<dbReference type="EMBL" id="AXCM01019152">
    <property type="status" value="NOT_ANNOTATED_CDS"/>
    <property type="molecule type" value="Genomic_DNA"/>
</dbReference>
<feature type="domain" description="G-protein coupled receptors family 1 profile" evidence="12">
    <location>
        <begin position="83"/>
        <end position="126"/>
    </location>
</feature>
<evidence type="ECO:0000256" key="11">
    <source>
        <dbReference type="SAM" id="Phobius"/>
    </source>
</evidence>
<dbReference type="PRINTS" id="PR00237">
    <property type="entry name" value="GPCRRHODOPSN"/>
</dbReference>